<protein>
    <submittedName>
        <fullName evidence="2">Unnamed protein product</fullName>
    </submittedName>
</protein>
<evidence type="ECO:0000313" key="3">
    <source>
        <dbReference type="Proteomes" id="UP001165063"/>
    </source>
</evidence>
<gene>
    <name evidence="2" type="ORF">Amon01_000424000</name>
</gene>
<comment type="caution">
    <text evidence="2">The sequence shown here is derived from an EMBL/GenBank/DDBJ whole genome shotgun (WGS) entry which is preliminary data.</text>
</comment>
<feature type="region of interest" description="Disordered" evidence="1">
    <location>
        <begin position="457"/>
        <end position="503"/>
    </location>
</feature>
<dbReference type="Proteomes" id="UP001165063">
    <property type="component" value="Unassembled WGS sequence"/>
</dbReference>
<dbReference type="EMBL" id="BSXU01001989">
    <property type="protein sequence ID" value="GMG33146.1"/>
    <property type="molecule type" value="Genomic_DNA"/>
</dbReference>
<dbReference type="AlphaFoldDB" id="A0A9W6YXZ9"/>
<evidence type="ECO:0000256" key="1">
    <source>
        <dbReference type="SAM" id="MobiDB-lite"/>
    </source>
</evidence>
<sequence length="736" mass="84678">MFQLITNSRRSVHLRRLSRIQIPISTLIPIPILIPTTTIRRNHSSFLPNPELYQSNRLPSEIQKAKLELHFQILQLTKPQHEPKLSSKNNKNHNIQELYQISRYPVTFKKLLFKLSQTNLSVIHNSTIVLLLSRLTPSQFASVFQILIQKGFNFNKVDKRTGLKALRYLRHGSHFSFQSFVMCGARSNEEKMLVFNQLYTDSMRLATIQYLIYCKMGIEAFEFLHGCLGLVQGEKKIKIEKLDDVKSICDNSANNMTKTENEVVKGEDIYKVDMAQELEQSFNRLCITNNKLPQKFTKPQVQRTVLFALEQILSVRKGKSKEEVLSDYLSVLNTYLSKHDFQDTQTKLLNNHIFLKFMLQSIRAPTNVILGYFVAFYPKSSRLLKDLNIALHKKQPDFEPPEVRPELIVNDQLPPLRTLALLYRSILDNVSYSPKLLFKNYIRVVERVQRREEKLIKALSQPQGTPISLSSLSESKSRSKSQTKSQANESVKKNNDKQPPIPVPNREELQQALETLQNHPFSKQNHNGAITIALASHHLESGGLHHTSTATWFIDQHVRHFGPLRLSPTVLSKLIYNLSFSDVSKASYMLGKFSEYYQISGKAYVGIIINLLRCQRFDDAKVWFEFLCSVPVLLKDKEVRGYVVSLAYKFQVDRVPDLDGIKEREKDQRVFLKRVFDGYEKFSASGFVKLMDEASVDGVDVVKESKVDDTLADDLEDMTEGKFLLDEGDDKVDEKL</sequence>
<feature type="compositionally biased region" description="Low complexity" evidence="1">
    <location>
        <begin position="468"/>
        <end position="486"/>
    </location>
</feature>
<name>A0A9W6YXZ9_AMBMO</name>
<organism evidence="2 3">
    <name type="scientific">Ambrosiozyma monospora</name>
    <name type="common">Yeast</name>
    <name type="synonym">Endomycopsis monosporus</name>
    <dbReference type="NCBI Taxonomy" id="43982"/>
    <lineage>
        <taxon>Eukaryota</taxon>
        <taxon>Fungi</taxon>
        <taxon>Dikarya</taxon>
        <taxon>Ascomycota</taxon>
        <taxon>Saccharomycotina</taxon>
        <taxon>Pichiomycetes</taxon>
        <taxon>Pichiales</taxon>
        <taxon>Pichiaceae</taxon>
        <taxon>Ambrosiozyma</taxon>
    </lineage>
</organism>
<proteinExistence type="predicted"/>
<evidence type="ECO:0000313" key="2">
    <source>
        <dbReference type="EMBL" id="GMG33146.1"/>
    </source>
</evidence>
<keyword evidence="3" id="KW-1185">Reference proteome</keyword>
<reference evidence="2" key="1">
    <citation type="submission" date="2023-04" db="EMBL/GenBank/DDBJ databases">
        <title>Ambrosiozyma monospora NBRC 1965.</title>
        <authorList>
            <person name="Ichikawa N."/>
            <person name="Sato H."/>
            <person name="Tonouchi N."/>
        </authorList>
    </citation>
    <scope>NUCLEOTIDE SEQUENCE</scope>
    <source>
        <strain evidence="2">NBRC 1965</strain>
    </source>
</reference>
<accession>A0A9W6YXZ9</accession>